<evidence type="ECO:0000313" key="2">
    <source>
        <dbReference type="EMBL" id="MDM5262630.1"/>
    </source>
</evidence>
<evidence type="ECO:0000259" key="1">
    <source>
        <dbReference type="Pfam" id="PF00535"/>
    </source>
</evidence>
<dbReference type="SUPFAM" id="SSF53448">
    <property type="entry name" value="Nucleotide-diphospho-sugar transferases"/>
    <property type="match status" value="1"/>
</dbReference>
<dbReference type="GO" id="GO:0016757">
    <property type="term" value="F:glycosyltransferase activity"/>
    <property type="evidence" value="ECO:0007669"/>
    <property type="project" value="UniProtKB-KW"/>
</dbReference>
<keyword evidence="2" id="KW-0328">Glycosyltransferase</keyword>
<organism evidence="2 3">
    <name type="scientific">Sulfurovum xiamenensis</name>
    <dbReference type="NCBI Taxonomy" id="3019066"/>
    <lineage>
        <taxon>Bacteria</taxon>
        <taxon>Pseudomonadati</taxon>
        <taxon>Campylobacterota</taxon>
        <taxon>Epsilonproteobacteria</taxon>
        <taxon>Campylobacterales</taxon>
        <taxon>Sulfurovaceae</taxon>
        <taxon>Sulfurovum</taxon>
    </lineage>
</organism>
<dbReference type="PANTHER" id="PTHR43685:SF3">
    <property type="entry name" value="SLR2126 PROTEIN"/>
    <property type="match status" value="1"/>
</dbReference>
<protein>
    <submittedName>
        <fullName evidence="2">Glycosyltransferase</fullName>
        <ecNumber evidence="2">2.4.-.-</ecNumber>
    </submittedName>
</protein>
<keyword evidence="3" id="KW-1185">Reference proteome</keyword>
<dbReference type="InterPro" id="IPR050834">
    <property type="entry name" value="Glycosyltransf_2"/>
</dbReference>
<proteinExistence type="predicted"/>
<sequence>MNELGVSVVIPTLNRDEFLYDSINDMLKQDFDKYEILVVDQSDNINEKVEELVKSNPDKIRYFRNLGFKGLPQARNFGWQNAKYEIILYIDDDIRSNELLIKQHASCYVDLEVGLVGGGIDEQHRVLDAKEPSGIFNPWTCTPHRGFASKNNQIVSHVPGGNFSVRKEIMEKVNGVDEVLNVGAALYEETDLSLRIKKLGYKILFKADARLLHLAADTGGCRVISDIPRYMRGLAHNRSLVISRHLKWYHKITAFFRLMLLGVSYSRVDRSLNPLFATFNGIKAGRKAGLNPVVCCNYRVQE</sequence>
<gene>
    <name evidence="2" type="ORF">PF327_00235</name>
</gene>
<name>A0ABT7QNI1_9BACT</name>
<dbReference type="RefSeq" id="WP_289400807.1">
    <property type="nucleotide sequence ID" value="NZ_JAQIBC010000001.1"/>
</dbReference>
<dbReference type="InterPro" id="IPR001173">
    <property type="entry name" value="Glyco_trans_2-like"/>
</dbReference>
<dbReference type="Proteomes" id="UP001169066">
    <property type="component" value="Unassembled WGS sequence"/>
</dbReference>
<dbReference type="Pfam" id="PF00535">
    <property type="entry name" value="Glycos_transf_2"/>
    <property type="match status" value="1"/>
</dbReference>
<dbReference type="EC" id="2.4.-.-" evidence="2"/>
<dbReference type="EMBL" id="JAQIBC010000001">
    <property type="protein sequence ID" value="MDM5262630.1"/>
    <property type="molecule type" value="Genomic_DNA"/>
</dbReference>
<comment type="caution">
    <text evidence="2">The sequence shown here is derived from an EMBL/GenBank/DDBJ whole genome shotgun (WGS) entry which is preliminary data.</text>
</comment>
<dbReference type="InterPro" id="IPR029044">
    <property type="entry name" value="Nucleotide-diphossugar_trans"/>
</dbReference>
<dbReference type="Gene3D" id="3.90.550.10">
    <property type="entry name" value="Spore Coat Polysaccharide Biosynthesis Protein SpsA, Chain A"/>
    <property type="match status" value="1"/>
</dbReference>
<accession>A0ABT7QNI1</accession>
<dbReference type="PANTHER" id="PTHR43685">
    <property type="entry name" value="GLYCOSYLTRANSFERASE"/>
    <property type="match status" value="1"/>
</dbReference>
<reference evidence="2" key="1">
    <citation type="submission" date="2023-01" db="EMBL/GenBank/DDBJ databases">
        <title>Sulfurovum sp. XTW-4 genome assembly.</title>
        <authorList>
            <person name="Wang J."/>
        </authorList>
    </citation>
    <scope>NUCLEOTIDE SEQUENCE</scope>
    <source>
        <strain evidence="2">XTW-4</strain>
    </source>
</reference>
<keyword evidence="2" id="KW-0808">Transferase</keyword>
<evidence type="ECO:0000313" key="3">
    <source>
        <dbReference type="Proteomes" id="UP001169066"/>
    </source>
</evidence>
<feature type="domain" description="Glycosyltransferase 2-like" evidence="1">
    <location>
        <begin position="7"/>
        <end position="172"/>
    </location>
</feature>